<dbReference type="Gene3D" id="3.10.180.10">
    <property type="entry name" value="2,3-Dihydroxybiphenyl 1,2-Dioxygenase, domain 1"/>
    <property type="match status" value="1"/>
</dbReference>
<protein>
    <submittedName>
        <fullName evidence="2">Unannotated protein</fullName>
    </submittedName>
</protein>
<dbReference type="EMBL" id="CAEZXS010000318">
    <property type="protein sequence ID" value="CAB4718626.1"/>
    <property type="molecule type" value="Genomic_DNA"/>
</dbReference>
<dbReference type="InterPro" id="IPR028973">
    <property type="entry name" value="PhnB-like"/>
</dbReference>
<proteinExistence type="predicted"/>
<reference evidence="2" key="1">
    <citation type="submission" date="2020-05" db="EMBL/GenBank/DDBJ databases">
        <authorList>
            <person name="Chiriac C."/>
            <person name="Salcher M."/>
            <person name="Ghai R."/>
            <person name="Kavagutti S V."/>
        </authorList>
    </citation>
    <scope>NUCLEOTIDE SEQUENCE</scope>
</reference>
<dbReference type="InterPro" id="IPR004360">
    <property type="entry name" value="Glyas_Fos-R_dOase_dom"/>
</dbReference>
<gene>
    <name evidence="2" type="ORF">UFOPK2582_01810</name>
    <name evidence="3" type="ORF">UFOPK3046_01838</name>
</gene>
<dbReference type="AlphaFoldDB" id="A0A6J6R6G6"/>
<dbReference type="PANTHER" id="PTHR33990">
    <property type="entry name" value="PROTEIN YJDN-RELATED"/>
    <property type="match status" value="1"/>
</dbReference>
<dbReference type="InterPro" id="IPR029068">
    <property type="entry name" value="Glyas_Bleomycin-R_OHBP_Dase"/>
</dbReference>
<organism evidence="2">
    <name type="scientific">freshwater metagenome</name>
    <dbReference type="NCBI Taxonomy" id="449393"/>
    <lineage>
        <taxon>unclassified sequences</taxon>
        <taxon>metagenomes</taxon>
        <taxon>ecological metagenomes</taxon>
    </lineage>
</organism>
<dbReference type="Pfam" id="PF00903">
    <property type="entry name" value="Glyoxalase"/>
    <property type="match status" value="1"/>
</dbReference>
<dbReference type="CDD" id="cd06588">
    <property type="entry name" value="PhnB_like"/>
    <property type="match status" value="1"/>
</dbReference>
<evidence type="ECO:0000259" key="1">
    <source>
        <dbReference type="Pfam" id="PF00903"/>
    </source>
</evidence>
<name>A0A6J6R6G6_9ZZZZ</name>
<dbReference type="EMBL" id="CAFAAQ010000231">
    <property type="protein sequence ID" value="CAB4822996.1"/>
    <property type="molecule type" value="Genomic_DNA"/>
</dbReference>
<evidence type="ECO:0000313" key="2">
    <source>
        <dbReference type="EMBL" id="CAB4718626.1"/>
    </source>
</evidence>
<sequence>MARVNTYLNFMGNAEEAFEFYRSVFGTEYEGEIMRIGDVPAGPGMPELTEVEKQLVMHMALPILAGHVLEGTDMVASMGHEVRIGNNTTIALQPDTREEAEALFAALSEGATDVNPLTDMFWGDYWGTCLDRFGVRWMFDVPGGASSPD</sequence>
<evidence type="ECO:0000313" key="3">
    <source>
        <dbReference type="EMBL" id="CAB4822996.1"/>
    </source>
</evidence>
<accession>A0A6J6R6G6</accession>
<dbReference type="SUPFAM" id="SSF54593">
    <property type="entry name" value="Glyoxalase/Bleomycin resistance protein/Dihydroxybiphenyl dioxygenase"/>
    <property type="match status" value="1"/>
</dbReference>
<feature type="domain" description="Glyoxalase/fosfomycin resistance/dioxygenase" evidence="1">
    <location>
        <begin position="8"/>
        <end position="139"/>
    </location>
</feature>
<dbReference type="PANTHER" id="PTHR33990:SF1">
    <property type="entry name" value="PROTEIN YJDN"/>
    <property type="match status" value="1"/>
</dbReference>